<feature type="transmembrane region" description="Helical" evidence="8">
    <location>
        <begin position="167"/>
        <end position="190"/>
    </location>
</feature>
<dbReference type="InterPro" id="IPR042094">
    <property type="entry name" value="T2SS_GspF_sf"/>
</dbReference>
<evidence type="ECO:0000259" key="9">
    <source>
        <dbReference type="Pfam" id="PF00482"/>
    </source>
</evidence>
<dbReference type="AlphaFoldDB" id="A0A0G0QLT8"/>
<feature type="transmembrane region" description="Helical" evidence="8">
    <location>
        <begin position="375"/>
        <end position="396"/>
    </location>
</feature>
<evidence type="ECO:0000313" key="10">
    <source>
        <dbReference type="EMBL" id="KKR02627.1"/>
    </source>
</evidence>
<comment type="subcellular location">
    <subcellularLocation>
        <location evidence="1">Cell inner membrane</location>
        <topology evidence="1">Multi-pass membrane protein</topology>
    </subcellularLocation>
</comment>
<evidence type="ECO:0000256" key="1">
    <source>
        <dbReference type="ARBA" id="ARBA00004429"/>
    </source>
</evidence>
<dbReference type="PANTHER" id="PTHR30012">
    <property type="entry name" value="GENERAL SECRETION PATHWAY PROTEIN"/>
    <property type="match status" value="1"/>
</dbReference>
<name>A0A0G0QLT8_YANXG</name>
<dbReference type="Pfam" id="PF00482">
    <property type="entry name" value="T2SSF"/>
    <property type="match status" value="2"/>
</dbReference>
<keyword evidence="5 8" id="KW-0812">Transmembrane</keyword>
<dbReference type="PANTHER" id="PTHR30012:SF0">
    <property type="entry name" value="TYPE II SECRETION SYSTEM PROTEIN F-RELATED"/>
    <property type="match status" value="1"/>
</dbReference>
<organism evidence="10 11">
    <name type="scientific">Yanofskybacteria sp. (strain GW2011_GWA1_39_13)</name>
    <dbReference type="NCBI Taxonomy" id="1619019"/>
    <lineage>
        <taxon>Bacteria</taxon>
        <taxon>Candidatus Yanofskyibacteriota</taxon>
    </lineage>
</organism>
<dbReference type="PRINTS" id="PR00812">
    <property type="entry name" value="BCTERIALGSPF"/>
</dbReference>
<evidence type="ECO:0000256" key="4">
    <source>
        <dbReference type="ARBA" id="ARBA00022519"/>
    </source>
</evidence>
<comment type="caution">
    <text evidence="10">The sequence shown here is derived from an EMBL/GenBank/DDBJ whole genome shotgun (WGS) entry which is preliminary data.</text>
</comment>
<sequence length="402" mass="44451">MNFLYKIKTQSGEIIEGKIEAPDENVAVNTLQSKGYLILSIKQLEGDIFSIDLNKYFQKPTNKDVVIFTRQLSTLIDADMPLAEGLRTLARQFEKPTLRKILSEISDAVEGGSSLSNALAVHPEQFSSFYIKLVQSGEVSGKLHEALLYLADHLERSQEINSKIKGALAYPAFVVFALIVVTGIMVVYVLPQLLAIFKDVGANDLPLTTRALIWVTTFVNDYLYYLAGLIFGSLFFGWQYIKTPGGKTAFDNFKINMPALGTVVRNLYLARISESLSTLIKSGIPILDTIHITSDLVGNENYRRILLDAEENVRGGGTISDVFIKYKEIPPLMSSMVAIGEKTGKLDFMLEHISKFYKSESDTTIDNIATLIEPILVLVLGVAVAVLVSAILLPIYNLVNVT</sequence>
<accession>A0A0G0QLT8</accession>
<keyword evidence="3" id="KW-1003">Cell membrane</keyword>
<dbReference type="EMBL" id="LBWF01000001">
    <property type="protein sequence ID" value="KKR02627.1"/>
    <property type="molecule type" value="Genomic_DNA"/>
</dbReference>
<dbReference type="FunFam" id="1.20.81.30:FF:000001">
    <property type="entry name" value="Type II secretion system protein F"/>
    <property type="match status" value="1"/>
</dbReference>
<evidence type="ECO:0000256" key="3">
    <source>
        <dbReference type="ARBA" id="ARBA00022475"/>
    </source>
</evidence>
<evidence type="ECO:0000256" key="6">
    <source>
        <dbReference type="ARBA" id="ARBA00022989"/>
    </source>
</evidence>
<reference evidence="10 11" key="1">
    <citation type="journal article" date="2015" name="Nature">
        <title>rRNA introns, odd ribosomes, and small enigmatic genomes across a large radiation of phyla.</title>
        <authorList>
            <person name="Brown C.T."/>
            <person name="Hug L.A."/>
            <person name="Thomas B.C."/>
            <person name="Sharon I."/>
            <person name="Castelle C.J."/>
            <person name="Singh A."/>
            <person name="Wilkins M.J."/>
            <person name="Williams K.H."/>
            <person name="Banfield J.F."/>
        </authorList>
    </citation>
    <scope>NUCLEOTIDE SEQUENCE [LARGE SCALE GENOMIC DNA]</scope>
    <source>
        <strain evidence="11">GW2011_GWA1_39_13</strain>
    </source>
</reference>
<keyword evidence="4" id="KW-0997">Cell inner membrane</keyword>
<keyword evidence="6 8" id="KW-1133">Transmembrane helix</keyword>
<dbReference type="InterPro" id="IPR018076">
    <property type="entry name" value="T2SS_GspF_dom"/>
</dbReference>
<feature type="domain" description="Type II secretion system protein GspF" evidence="9">
    <location>
        <begin position="68"/>
        <end position="191"/>
    </location>
</feature>
<dbReference type="Gene3D" id="1.20.81.30">
    <property type="entry name" value="Type II secretion system (T2SS), domain F"/>
    <property type="match status" value="2"/>
</dbReference>
<evidence type="ECO:0000256" key="8">
    <source>
        <dbReference type="SAM" id="Phobius"/>
    </source>
</evidence>
<feature type="domain" description="Type II secretion system protein GspF" evidence="9">
    <location>
        <begin position="274"/>
        <end position="394"/>
    </location>
</feature>
<protein>
    <recommendedName>
        <fullName evidence="9">Type II secretion system protein GspF domain-containing protein</fullName>
    </recommendedName>
</protein>
<proteinExistence type="inferred from homology"/>
<keyword evidence="7 8" id="KW-0472">Membrane</keyword>
<comment type="similarity">
    <text evidence="2">Belongs to the GSP F family.</text>
</comment>
<evidence type="ECO:0000256" key="7">
    <source>
        <dbReference type="ARBA" id="ARBA00023136"/>
    </source>
</evidence>
<gene>
    <name evidence="10" type="ORF">UT29_C0001G0107</name>
</gene>
<dbReference type="Proteomes" id="UP000034845">
    <property type="component" value="Unassembled WGS sequence"/>
</dbReference>
<evidence type="ECO:0000313" key="11">
    <source>
        <dbReference type="Proteomes" id="UP000034845"/>
    </source>
</evidence>
<feature type="transmembrane region" description="Helical" evidence="8">
    <location>
        <begin position="222"/>
        <end position="241"/>
    </location>
</feature>
<evidence type="ECO:0000256" key="5">
    <source>
        <dbReference type="ARBA" id="ARBA00022692"/>
    </source>
</evidence>
<dbReference type="GO" id="GO:0005886">
    <property type="term" value="C:plasma membrane"/>
    <property type="evidence" value="ECO:0007669"/>
    <property type="project" value="UniProtKB-SubCell"/>
</dbReference>
<dbReference type="InterPro" id="IPR003004">
    <property type="entry name" value="GspF/PilC"/>
</dbReference>
<evidence type="ECO:0000256" key="2">
    <source>
        <dbReference type="ARBA" id="ARBA00005745"/>
    </source>
</evidence>